<sequence length="603" mass="72058">MRTDLSKLTQNVNIFTFKNEKRYELFSVLQEQLDNLTNDSYPIIIQFIKLNADTFFIDHQNTIFFFKNVIISSKYNFKKFEIYLDICISFSAEIKKNNITESELIAISLLYHNSIYYLFSHNFFSLKAIIDFSFLSEEIFVTFLPEIEEYDEEFARVRGDYLFNKKDQRSNLFKYYESVKNNKEDHKKYRNLNYHPSSLHKCIREDDFDTFQNYISRNNIDINYKFDYSYYDRVHTIDDTPSLIQVAAIYGSIKIFKYLFNMDTIIFNSNLLSYAYIGRNVEIIHLCEKKCSSKDVYFQSIILHDRELLTYFIENYGNFLKETDPDIVEALGEYEYIESEQPEYRALNYDALRDAILSFNYPIIHSSLRKIAYIVNRVEFKKTYEYDRQFSILNDAEYDFELFKFLYDQKDGQLCSQFECGEFVLFENLRDYANDAFIYVFNDLRSEINLIEVFDFCLQYNHDIGNYILDLQLESGNFIGYKISSYLKPCISFPNLIFAVQFYNEDIVVKMIMLYGFIFEDIENLKKFAFNLPRYLSSKMIISLFARLRPLLSSDQMHVVADIYVKVGHFHLFDYFNKIPSPKVMDTKNFKEEELLDSQSGRL</sequence>
<keyword evidence="2" id="KW-1185">Reference proteome</keyword>
<accession>A0ABR2J0Q1</accession>
<dbReference type="PANTHER" id="PTHR24159">
    <property type="match status" value="1"/>
</dbReference>
<evidence type="ECO:0000313" key="1">
    <source>
        <dbReference type="EMBL" id="KAK8871475.1"/>
    </source>
</evidence>
<dbReference type="PANTHER" id="PTHR24159:SF5">
    <property type="entry name" value="ANK_REP_REGION DOMAIN-CONTAINING PROTEIN"/>
    <property type="match status" value="1"/>
</dbReference>
<dbReference type="Proteomes" id="UP001470230">
    <property type="component" value="Unassembled WGS sequence"/>
</dbReference>
<name>A0ABR2J0Q1_9EUKA</name>
<gene>
    <name evidence="1" type="ORF">M9Y10_007204</name>
</gene>
<evidence type="ECO:0008006" key="3">
    <source>
        <dbReference type="Google" id="ProtNLM"/>
    </source>
</evidence>
<proteinExistence type="predicted"/>
<evidence type="ECO:0000313" key="2">
    <source>
        <dbReference type="Proteomes" id="UP001470230"/>
    </source>
</evidence>
<dbReference type="InterPro" id="IPR036770">
    <property type="entry name" value="Ankyrin_rpt-contain_sf"/>
</dbReference>
<dbReference type="SUPFAM" id="SSF48403">
    <property type="entry name" value="Ankyrin repeat"/>
    <property type="match status" value="1"/>
</dbReference>
<reference evidence="1 2" key="1">
    <citation type="submission" date="2024-04" db="EMBL/GenBank/DDBJ databases">
        <title>Tritrichomonas musculus Genome.</title>
        <authorList>
            <person name="Alves-Ferreira E."/>
            <person name="Grigg M."/>
            <person name="Lorenzi H."/>
            <person name="Galac M."/>
        </authorList>
    </citation>
    <scope>NUCLEOTIDE SEQUENCE [LARGE SCALE GENOMIC DNA]</scope>
    <source>
        <strain evidence="1 2">EAF2021</strain>
    </source>
</reference>
<organism evidence="1 2">
    <name type="scientific">Tritrichomonas musculus</name>
    <dbReference type="NCBI Taxonomy" id="1915356"/>
    <lineage>
        <taxon>Eukaryota</taxon>
        <taxon>Metamonada</taxon>
        <taxon>Parabasalia</taxon>
        <taxon>Tritrichomonadida</taxon>
        <taxon>Tritrichomonadidae</taxon>
        <taxon>Tritrichomonas</taxon>
    </lineage>
</organism>
<comment type="caution">
    <text evidence="1">The sequence shown here is derived from an EMBL/GenBank/DDBJ whole genome shotgun (WGS) entry which is preliminary data.</text>
</comment>
<protein>
    <recommendedName>
        <fullName evidence="3">DUF3447 domain-containing protein</fullName>
    </recommendedName>
</protein>
<dbReference type="EMBL" id="JAPFFF010000013">
    <property type="protein sequence ID" value="KAK8871475.1"/>
    <property type="molecule type" value="Genomic_DNA"/>
</dbReference>